<feature type="transmembrane region" description="Helical" evidence="1">
    <location>
        <begin position="85"/>
        <end position="106"/>
    </location>
</feature>
<keyword evidence="1" id="KW-0812">Transmembrane</keyword>
<evidence type="ECO:0000313" key="3">
    <source>
        <dbReference type="Proteomes" id="UP000813385"/>
    </source>
</evidence>
<name>A0A8K0TNF0_9PEZI</name>
<dbReference type="AlphaFoldDB" id="A0A8K0TNF0"/>
<reference evidence="2" key="1">
    <citation type="journal article" date="2021" name="Nat. Commun.">
        <title>Genetic determinants of endophytism in the Arabidopsis root mycobiome.</title>
        <authorList>
            <person name="Mesny F."/>
            <person name="Miyauchi S."/>
            <person name="Thiergart T."/>
            <person name="Pickel B."/>
            <person name="Atanasova L."/>
            <person name="Karlsson M."/>
            <person name="Huettel B."/>
            <person name="Barry K.W."/>
            <person name="Haridas S."/>
            <person name="Chen C."/>
            <person name="Bauer D."/>
            <person name="Andreopoulos W."/>
            <person name="Pangilinan J."/>
            <person name="LaButti K."/>
            <person name="Riley R."/>
            <person name="Lipzen A."/>
            <person name="Clum A."/>
            <person name="Drula E."/>
            <person name="Henrissat B."/>
            <person name="Kohler A."/>
            <person name="Grigoriev I.V."/>
            <person name="Martin F.M."/>
            <person name="Hacquard S."/>
        </authorList>
    </citation>
    <scope>NUCLEOTIDE SEQUENCE</scope>
    <source>
        <strain evidence="2">MPI-CAGE-AT-0016</strain>
    </source>
</reference>
<accession>A0A8K0TNF0</accession>
<gene>
    <name evidence="2" type="ORF">B0T11DRAFT_350247</name>
</gene>
<feature type="transmembrane region" description="Helical" evidence="1">
    <location>
        <begin position="55"/>
        <end position="79"/>
    </location>
</feature>
<organism evidence="2 3">
    <name type="scientific">Plectosphaerella cucumerina</name>
    <dbReference type="NCBI Taxonomy" id="40658"/>
    <lineage>
        <taxon>Eukaryota</taxon>
        <taxon>Fungi</taxon>
        <taxon>Dikarya</taxon>
        <taxon>Ascomycota</taxon>
        <taxon>Pezizomycotina</taxon>
        <taxon>Sordariomycetes</taxon>
        <taxon>Hypocreomycetidae</taxon>
        <taxon>Glomerellales</taxon>
        <taxon>Plectosphaerellaceae</taxon>
        <taxon>Plectosphaerella</taxon>
    </lineage>
</organism>
<comment type="caution">
    <text evidence="2">The sequence shown here is derived from an EMBL/GenBank/DDBJ whole genome shotgun (WGS) entry which is preliminary data.</text>
</comment>
<protein>
    <submittedName>
        <fullName evidence="2">Uncharacterized protein</fullName>
    </submittedName>
</protein>
<keyword evidence="1" id="KW-0472">Membrane</keyword>
<sequence>MPSVQVKPDGNLNPTLLEIAKYGHYVESHVLEIPERWRLFETSNPRLQVRQAAGLAVFVANLALFASMQISVMVFFYFHLPFLKFLGLSTFFLSLVLGFTALVWLLMVDCGRRTDHVWTDWKAQKE</sequence>
<dbReference type="EMBL" id="JAGPXD010000002">
    <property type="protein sequence ID" value="KAH7368688.1"/>
    <property type="molecule type" value="Genomic_DNA"/>
</dbReference>
<proteinExistence type="predicted"/>
<evidence type="ECO:0000313" key="2">
    <source>
        <dbReference type="EMBL" id="KAH7368688.1"/>
    </source>
</evidence>
<keyword evidence="3" id="KW-1185">Reference proteome</keyword>
<dbReference type="Proteomes" id="UP000813385">
    <property type="component" value="Unassembled WGS sequence"/>
</dbReference>
<dbReference type="OrthoDB" id="5096049at2759"/>
<evidence type="ECO:0000256" key="1">
    <source>
        <dbReference type="SAM" id="Phobius"/>
    </source>
</evidence>
<keyword evidence="1" id="KW-1133">Transmembrane helix</keyword>